<proteinExistence type="predicted"/>
<reference evidence="1" key="1">
    <citation type="journal article" date="2019" name="bioRxiv">
        <title>The Genome of the Zebra Mussel, Dreissena polymorpha: A Resource for Invasive Species Research.</title>
        <authorList>
            <person name="McCartney M.A."/>
            <person name="Auch B."/>
            <person name="Kono T."/>
            <person name="Mallez S."/>
            <person name="Zhang Y."/>
            <person name="Obille A."/>
            <person name="Becker A."/>
            <person name="Abrahante J.E."/>
            <person name="Garbe J."/>
            <person name="Badalamenti J.P."/>
            <person name="Herman A."/>
            <person name="Mangelson H."/>
            <person name="Liachko I."/>
            <person name="Sullivan S."/>
            <person name="Sone E.D."/>
            <person name="Koren S."/>
            <person name="Silverstein K.A.T."/>
            <person name="Beckman K.B."/>
            <person name="Gohl D.M."/>
        </authorList>
    </citation>
    <scope>NUCLEOTIDE SEQUENCE</scope>
    <source>
        <strain evidence="1">Duluth1</strain>
        <tissue evidence="1">Whole animal</tissue>
    </source>
</reference>
<dbReference type="EMBL" id="JAIWYP010000002">
    <property type="protein sequence ID" value="KAH3864837.1"/>
    <property type="molecule type" value="Genomic_DNA"/>
</dbReference>
<gene>
    <name evidence="1" type="ORF">DPMN_027866</name>
</gene>
<reference evidence="1" key="2">
    <citation type="submission" date="2020-11" db="EMBL/GenBank/DDBJ databases">
        <authorList>
            <person name="McCartney M.A."/>
            <person name="Auch B."/>
            <person name="Kono T."/>
            <person name="Mallez S."/>
            <person name="Becker A."/>
            <person name="Gohl D.M."/>
            <person name="Silverstein K.A.T."/>
            <person name="Koren S."/>
            <person name="Bechman K.B."/>
            <person name="Herman A."/>
            <person name="Abrahante J.E."/>
            <person name="Garbe J."/>
        </authorList>
    </citation>
    <scope>NUCLEOTIDE SEQUENCE</scope>
    <source>
        <strain evidence="1">Duluth1</strain>
        <tissue evidence="1">Whole animal</tissue>
    </source>
</reference>
<keyword evidence="2" id="KW-1185">Reference proteome</keyword>
<evidence type="ECO:0000313" key="2">
    <source>
        <dbReference type="Proteomes" id="UP000828390"/>
    </source>
</evidence>
<dbReference type="Proteomes" id="UP000828390">
    <property type="component" value="Unassembled WGS sequence"/>
</dbReference>
<dbReference type="AlphaFoldDB" id="A0A9D4LW49"/>
<evidence type="ECO:0000313" key="1">
    <source>
        <dbReference type="EMBL" id="KAH3864837.1"/>
    </source>
</evidence>
<sequence>MSMSELVRHSPELDIRDFCRMTMSELARHSSQLDIQDFCRMSISELARHSPARYSGLVPNVDVSAGSTFAPGQYS</sequence>
<protein>
    <submittedName>
        <fullName evidence="1">Uncharacterized protein</fullName>
    </submittedName>
</protein>
<organism evidence="1 2">
    <name type="scientific">Dreissena polymorpha</name>
    <name type="common">Zebra mussel</name>
    <name type="synonym">Mytilus polymorpha</name>
    <dbReference type="NCBI Taxonomy" id="45954"/>
    <lineage>
        <taxon>Eukaryota</taxon>
        <taxon>Metazoa</taxon>
        <taxon>Spiralia</taxon>
        <taxon>Lophotrochozoa</taxon>
        <taxon>Mollusca</taxon>
        <taxon>Bivalvia</taxon>
        <taxon>Autobranchia</taxon>
        <taxon>Heteroconchia</taxon>
        <taxon>Euheterodonta</taxon>
        <taxon>Imparidentia</taxon>
        <taxon>Neoheterodontei</taxon>
        <taxon>Myida</taxon>
        <taxon>Dreissenoidea</taxon>
        <taxon>Dreissenidae</taxon>
        <taxon>Dreissena</taxon>
    </lineage>
</organism>
<accession>A0A9D4LW49</accession>
<comment type="caution">
    <text evidence="1">The sequence shown here is derived from an EMBL/GenBank/DDBJ whole genome shotgun (WGS) entry which is preliminary data.</text>
</comment>
<name>A0A9D4LW49_DREPO</name>